<dbReference type="Proteomes" id="UP000243499">
    <property type="component" value="Chromosome 4"/>
</dbReference>
<name>A0A2T8JC39_9POAL</name>
<sequence>METSELTRWTTRLGSVGACWPPILPTAAMNSPAQPPLLDSSPLRRAGNRRGAEKSAGPAPPRQRARAAADLLAWLPGWLGARNQPPRPRRIRRGVGGCFRPLPRSDRPAGHEAVA</sequence>
<gene>
    <name evidence="2" type="ORF">PAHAL_4G070300</name>
</gene>
<accession>A0A2T8JC39</accession>
<evidence type="ECO:0000313" key="2">
    <source>
        <dbReference type="EMBL" id="PVH47471.1"/>
    </source>
</evidence>
<evidence type="ECO:0000256" key="1">
    <source>
        <dbReference type="SAM" id="MobiDB-lite"/>
    </source>
</evidence>
<feature type="region of interest" description="Disordered" evidence="1">
    <location>
        <begin position="23"/>
        <end position="65"/>
    </location>
</feature>
<dbReference type="EMBL" id="CM008049">
    <property type="protein sequence ID" value="PVH47471.1"/>
    <property type="molecule type" value="Genomic_DNA"/>
</dbReference>
<proteinExistence type="predicted"/>
<reference evidence="2" key="1">
    <citation type="submission" date="2018-04" db="EMBL/GenBank/DDBJ databases">
        <title>WGS assembly of Panicum hallii.</title>
        <authorList>
            <person name="Lovell J."/>
            <person name="Jenkins J."/>
            <person name="Lowry D."/>
            <person name="Mamidi S."/>
            <person name="Sreedasyam A."/>
            <person name="Weng X."/>
            <person name="Barry K."/>
            <person name="Bonette J."/>
            <person name="Campitelli B."/>
            <person name="Daum C."/>
            <person name="Gordon S."/>
            <person name="Gould B."/>
            <person name="Lipzen A."/>
            <person name="Macqueen A."/>
            <person name="Palacio-Mejia J."/>
            <person name="Plott C."/>
            <person name="Shakirov E."/>
            <person name="Shu S."/>
            <person name="Yoshinaga Y."/>
            <person name="Zane M."/>
            <person name="Rokhsar D."/>
            <person name="Grimwood J."/>
            <person name="Schmutz J."/>
            <person name="Juenger T."/>
        </authorList>
    </citation>
    <scope>NUCLEOTIDE SEQUENCE [LARGE SCALE GENOMIC DNA]</scope>
    <source>
        <strain evidence="2">FIL2</strain>
    </source>
</reference>
<organism evidence="2">
    <name type="scientific">Panicum hallii</name>
    <dbReference type="NCBI Taxonomy" id="206008"/>
    <lineage>
        <taxon>Eukaryota</taxon>
        <taxon>Viridiplantae</taxon>
        <taxon>Streptophyta</taxon>
        <taxon>Embryophyta</taxon>
        <taxon>Tracheophyta</taxon>
        <taxon>Spermatophyta</taxon>
        <taxon>Magnoliopsida</taxon>
        <taxon>Liliopsida</taxon>
        <taxon>Poales</taxon>
        <taxon>Poaceae</taxon>
        <taxon>PACMAD clade</taxon>
        <taxon>Panicoideae</taxon>
        <taxon>Panicodae</taxon>
        <taxon>Paniceae</taxon>
        <taxon>Panicinae</taxon>
        <taxon>Panicum</taxon>
        <taxon>Panicum sect. Panicum</taxon>
    </lineage>
</organism>
<dbReference type="AlphaFoldDB" id="A0A2T8JC39"/>
<protein>
    <submittedName>
        <fullName evidence="2">Uncharacterized protein</fullName>
    </submittedName>
</protein>
<dbReference type="Gramene" id="PVH47471">
    <property type="protein sequence ID" value="PVH47471"/>
    <property type="gene ID" value="PAHAL_4G070300"/>
</dbReference>
<feature type="compositionally biased region" description="Basic and acidic residues" evidence="1">
    <location>
        <begin position="103"/>
        <end position="115"/>
    </location>
</feature>
<feature type="region of interest" description="Disordered" evidence="1">
    <location>
        <begin position="78"/>
        <end position="115"/>
    </location>
</feature>